<comment type="caution">
    <text evidence="1">The sequence shown here is derived from an EMBL/GenBank/DDBJ whole genome shotgun (WGS) entry which is preliminary data.</text>
</comment>
<dbReference type="EMBL" id="MASW01000004">
    <property type="protein sequence ID" value="PXY24691.1"/>
    <property type="molecule type" value="Genomic_DNA"/>
</dbReference>
<evidence type="ECO:0000313" key="2">
    <source>
        <dbReference type="Proteomes" id="UP000249915"/>
    </source>
</evidence>
<dbReference type="SUPFAM" id="SSF69118">
    <property type="entry name" value="AhpD-like"/>
    <property type="match status" value="1"/>
</dbReference>
<proteinExistence type="predicted"/>
<dbReference type="Gene3D" id="1.20.1290.10">
    <property type="entry name" value="AhpD-like"/>
    <property type="match status" value="1"/>
</dbReference>
<name>A0A2V4AWQ9_9PSEU</name>
<evidence type="ECO:0000313" key="1">
    <source>
        <dbReference type="EMBL" id="PXY24691.1"/>
    </source>
</evidence>
<evidence type="ECO:0008006" key="3">
    <source>
        <dbReference type="Google" id="ProtNLM"/>
    </source>
</evidence>
<dbReference type="InterPro" id="IPR029032">
    <property type="entry name" value="AhpD-like"/>
</dbReference>
<gene>
    <name evidence="1" type="ORF">BAY60_19495</name>
</gene>
<reference evidence="1 2" key="1">
    <citation type="submission" date="2016-07" db="EMBL/GenBank/DDBJ databases">
        <title>Draft genome sequence of Prauserella muralis DSM 45305, isolated from a mould-covered wall in an indoor environment.</title>
        <authorList>
            <person name="Ruckert C."/>
            <person name="Albersmeier A."/>
            <person name="Jiang C.-L."/>
            <person name="Jiang Y."/>
            <person name="Kalinowski J."/>
            <person name="Schneider O."/>
            <person name="Winkler A."/>
            <person name="Zotchev S.B."/>
        </authorList>
    </citation>
    <scope>NUCLEOTIDE SEQUENCE [LARGE SCALE GENOMIC DNA]</scope>
    <source>
        <strain evidence="1 2">DSM 45305</strain>
    </source>
</reference>
<sequence>MRTFDEFSRATVRRQLRGAVDPRIVEIVRLRCARYHDCRLCASVRVLDAELDDPMAAKIDRYESSDLPDAWKAALRLADAVIMMPGAVGEDLRADVRRHFDDDQISQLLFSIMKWSCQKALVSLRVDIPQEEGTPVTYDRDGHRIIGTAAIRAFQQAG</sequence>
<organism evidence="1 2">
    <name type="scientific">Prauserella muralis</name>
    <dbReference type="NCBI Taxonomy" id="588067"/>
    <lineage>
        <taxon>Bacteria</taxon>
        <taxon>Bacillati</taxon>
        <taxon>Actinomycetota</taxon>
        <taxon>Actinomycetes</taxon>
        <taxon>Pseudonocardiales</taxon>
        <taxon>Pseudonocardiaceae</taxon>
        <taxon>Prauserella</taxon>
    </lineage>
</organism>
<protein>
    <recommendedName>
        <fullName evidence="3">Carboxymuconolactone decarboxylase family protein</fullName>
    </recommendedName>
</protein>
<keyword evidence="2" id="KW-1185">Reference proteome</keyword>
<accession>A0A2V4AWQ9</accession>
<dbReference type="Proteomes" id="UP000249915">
    <property type="component" value="Unassembled WGS sequence"/>
</dbReference>
<dbReference type="AlphaFoldDB" id="A0A2V4AWQ9"/>